<keyword evidence="3" id="KW-1185">Reference proteome</keyword>
<feature type="region of interest" description="Disordered" evidence="1">
    <location>
        <begin position="57"/>
        <end position="88"/>
    </location>
</feature>
<dbReference type="Proteomes" id="UP001589535">
    <property type="component" value="Unassembled WGS sequence"/>
</dbReference>
<gene>
    <name evidence="2" type="ORF">ACFFTO_35420</name>
</gene>
<proteinExistence type="predicted"/>
<sequence length="88" mass="9720">METAPQVMAGHLLSEVEPIHGTLDVLADENARKQLDRLVEYLMLPESDESFLTIGMSTQTHTGTDTGPSTTNTVPDADSDSEWQWDDE</sequence>
<evidence type="ECO:0000256" key="1">
    <source>
        <dbReference type="SAM" id="MobiDB-lite"/>
    </source>
</evidence>
<name>A0ABV5UDZ8_9PSEU</name>
<comment type="caution">
    <text evidence="2">The sequence shown here is derived from an EMBL/GenBank/DDBJ whole genome shotgun (WGS) entry which is preliminary data.</text>
</comment>
<accession>A0ABV5UDZ8</accession>
<reference evidence="2 3" key="1">
    <citation type="submission" date="2024-09" db="EMBL/GenBank/DDBJ databases">
        <authorList>
            <person name="Sun Q."/>
            <person name="Mori K."/>
        </authorList>
    </citation>
    <scope>NUCLEOTIDE SEQUENCE [LARGE SCALE GENOMIC DNA]</scope>
    <source>
        <strain evidence="2 3">JCM 13852</strain>
    </source>
</reference>
<feature type="compositionally biased region" description="Low complexity" evidence="1">
    <location>
        <begin position="58"/>
        <end position="73"/>
    </location>
</feature>
<dbReference type="RefSeq" id="WP_378203329.1">
    <property type="nucleotide sequence ID" value="NZ_JBHMBK010000037.1"/>
</dbReference>
<evidence type="ECO:0000313" key="2">
    <source>
        <dbReference type="EMBL" id="MFB9689492.1"/>
    </source>
</evidence>
<dbReference type="EMBL" id="JBHMBK010000037">
    <property type="protein sequence ID" value="MFB9689492.1"/>
    <property type="molecule type" value="Genomic_DNA"/>
</dbReference>
<feature type="compositionally biased region" description="Acidic residues" evidence="1">
    <location>
        <begin position="77"/>
        <end position="88"/>
    </location>
</feature>
<protein>
    <submittedName>
        <fullName evidence="2">Uncharacterized protein</fullName>
    </submittedName>
</protein>
<organism evidence="2 3">
    <name type="scientific">Amycolatopsis plumensis</name>
    <dbReference type="NCBI Taxonomy" id="236508"/>
    <lineage>
        <taxon>Bacteria</taxon>
        <taxon>Bacillati</taxon>
        <taxon>Actinomycetota</taxon>
        <taxon>Actinomycetes</taxon>
        <taxon>Pseudonocardiales</taxon>
        <taxon>Pseudonocardiaceae</taxon>
        <taxon>Amycolatopsis</taxon>
    </lineage>
</organism>
<evidence type="ECO:0000313" key="3">
    <source>
        <dbReference type="Proteomes" id="UP001589535"/>
    </source>
</evidence>